<dbReference type="PIRSF" id="PIRSF031644">
    <property type="entry name" value="UCP031644"/>
    <property type="match status" value="1"/>
</dbReference>
<dbReference type="Pfam" id="PF06445">
    <property type="entry name" value="GyrI-like"/>
    <property type="match status" value="1"/>
</dbReference>
<name>A0ABZ2I4Y4_9HYPH</name>
<dbReference type="InterPro" id="IPR011256">
    <property type="entry name" value="Reg_factor_effector_dom_sf"/>
</dbReference>
<dbReference type="SUPFAM" id="SSF55136">
    <property type="entry name" value="Probable bacterial effector-binding domain"/>
    <property type="match status" value="1"/>
</dbReference>
<evidence type="ECO:0000313" key="2">
    <source>
        <dbReference type="EMBL" id="WWT34048.1"/>
    </source>
</evidence>
<sequence length="215" mass="24264">MEKVDFKKQLKALYGPTRSRGLHVVEVPTIRFLMIDGHGDPNAARSYREAVETLFAVAYTLKFASKTQLGRDYTVPPLEGLWWAKDLRSFAARDKDKWHWTMMIMVPDWIGPAMIAAAIETARAKKGPAALDLLRVEALEEGRAVQVLHIGPYDDEGPILARMHEHYIPDNGWVPTGRHHEIYLGDPRKSAPEKLRTILRQPVKERPGISPGLVA</sequence>
<dbReference type="EMBL" id="CP146275">
    <property type="protein sequence ID" value="WWT34048.1"/>
    <property type="molecule type" value="Genomic_DNA"/>
</dbReference>
<keyword evidence="3" id="KW-1185">Reference proteome</keyword>
<dbReference type="Gene3D" id="3.20.80.10">
    <property type="entry name" value="Regulatory factor, effector binding domain"/>
    <property type="match status" value="1"/>
</dbReference>
<accession>A0ABZ2I4Y4</accession>
<proteinExistence type="predicted"/>
<gene>
    <name evidence="2" type="ORF">V6617_06185</name>
</gene>
<evidence type="ECO:0000259" key="1">
    <source>
        <dbReference type="Pfam" id="PF06445"/>
    </source>
</evidence>
<dbReference type="Proteomes" id="UP001369958">
    <property type="component" value="Chromosome"/>
</dbReference>
<reference evidence="2 3" key="1">
    <citation type="submission" date="2024-02" db="EMBL/GenBank/DDBJ databases">
        <title>Complete genome sequence of Pelagibacterium nitratireducens ZH15.</title>
        <authorList>
            <person name="Zhao L.H."/>
        </authorList>
    </citation>
    <scope>NUCLEOTIDE SEQUENCE [LARGE SCALE GENOMIC DNA]</scope>
    <source>
        <strain evidence="2 3">ZH15</strain>
    </source>
</reference>
<dbReference type="InterPro" id="IPR029442">
    <property type="entry name" value="GyrI-like"/>
</dbReference>
<protein>
    <submittedName>
        <fullName evidence="2">GyrI-like domain-containing protein</fullName>
    </submittedName>
</protein>
<dbReference type="InterPro" id="IPR008319">
    <property type="entry name" value="GyrI-like_CCH_Lin2189-like"/>
</dbReference>
<dbReference type="RefSeq" id="WP_338609790.1">
    <property type="nucleotide sequence ID" value="NZ_CP146275.1"/>
</dbReference>
<feature type="domain" description="GyrI-like small molecule binding" evidence="1">
    <location>
        <begin position="24"/>
        <end position="203"/>
    </location>
</feature>
<organism evidence="2 3">
    <name type="scientific">Pelagibacterium nitratireducens</name>
    <dbReference type="NCBI Taxonomy" id="1046114"/>
    <lineage>
        <taxon>Bacteria</taxon>
        <taxon>Pseudomonadati</taxon>
        <taxon>Pseudomonadota</taxon>
        <taxon>Alphaproteobacteria</taxon>
        <taxon>Hyphomicrobiales</taxon>
        <taxon>Devosiaceae</taxon>
        <taxon>Pelagibacterium</taxon>
    </lineage>
</organism>
<evidence type="ECO:0000313" key="3">
    <source>
        <dbReference type="Proteomes" id="UP001369958"/>
    </source>
</evidence>